<feature type="compositionally biased region" description="Polar residues" evidence="1">
    <location>
        <begin position="87"/>
        <end position="104"/>
    </location>
</feature>
<protein>
    <submittedName>
        <fullName evidence="2">Uncharacterized protein</fullName>
    </submittedName>
</protein>
<feature type="compositionally biased region" description="Basic and acidic residues" evidence="1">
    <location>
        <begin position="64"/>
        <end position="73"/>
    </location>
</feature>
<dbReference type="EMBL" id="CAJNOJ010000470">
    <property type="protein sequence ID" value="CAF1459474.1"/>
    <property type="molecule type" value="Genomic_DNA"/>
</dbReference>
<dbReference type="Proteomes" id="UP000663828">
    <property type="component" value="Unassembled WGS sequence"/>
</dbReference>
<evidence type="ECO:0000313" key="5">
    <source>
        <dbReference type="Proteomes" id="UP000663852"/>
    </source>
</evidence>
<dbReference type="EMBL" id="CAJNOR010008329">
    <property type="protein sequence ID" value="CAF1631712.1"/>
    <property type="molecule type" value="Genomic_DNA"/>
</dbReference>
<keyword evidence="4" id="KW-1185">Reference proteome</keyword>
<name>A0A815Q771_ADIRI</name>
<evidence type="ECO:0000313" key="2">
    <source>
        <dbReference type="EMBL" id="CAF1459474.1"/>
    </source>
</evidence>
<sequence length="223" mass="24929">MHRKRTQPPRKTTQITAKSGPIGQKRKECNKRNADDVSSISTSPEIQSPEHSTNITRSKKSSKEKKSTNKPDQVDDSMDNAPLAGRINTNASGPHSITINFTNESDPEQDESADSNQEEPHTPQSTNTNEHDEILFTAARPTTTTDILFTNEDINPTMNTNNNTNTQNPVIIQDLYDPVDDPTSLMEPPVKDPFQFNFTHIPIVNRLRPPTVILPRSHPTGRK</sequence>
<dbReference type="AlphaFoldDB" id="A0A815Q771"/>
<proteinExistence type="predicted"/>
<reference evidence="2" key="1">
    <citation type="submission" date="2021-02" db="EMBL/GenBank/DDBJ databases">
        <authorList>
            <person name="Nowell W R."/>
        </authorList>
    </citation>
    <scope>NUCLEOTIDE SEQUENCE</scope>
</reference>
<evidence type="ECO:0000256" key="1">
    <source>
        <dbReference type="SAM" id="MobiDB-lite"/>
    </source>
</evidence>
<gene>
    <name evidence="2" type="ORF">EDS130_LOCUS40053</name>
    <name evidence="3" type="ORF">XAT740_LOCUS51768</name>
</gene>
<dbReference type="Proteomes" id="UP000663852">
    <property type="component" value="Unassembled WGS sequence"/>
</dbReference>
<evidence type="ECO:0000313" key="4">
    <source>
        <dbReference type="Proteomes" id="UP000663828"/>
    </source>
</evidence>
<comment type="caution">
    <text evidence="2">The sequence shown here is derived from an EMBL/GenBank/DDBJ whole genome shotgun (WGS) entry which is preliminary data.</text>
</comment>
<feature type="compositionally biased region" description="Basic and acidic residues" evidence="1">
    <location>
        <begin position="25"/>
        <end position="35"/>
    </location>
</feature>
<feature type="compositionally biased region" description="Acidic residues" evidence="1">
    <location>
        <begin position="105"/>
        <end position="117"/>
    </location>
</feature>
<accession>A0A815Q771</accession>
<feature type="compositionally biased region" description="Polar residues" evidence="1">
    <location>
        <begin position="36"/>
        <end position="56"/>
    </location>
</feature>
<feature type="region of interest" description="Disordered" evidence="1">
    <location>
        <begin position="1"/>
        <end position="132"/>
    </location>
</feature>
<organism evidence="2 5">
    <name type="scientific">Adineta ricciae</name>
    <name type="common">Rotifer</name>
    <dbReference type="NCBI Taxonomy" id="249248"/>
    <lineage>
        <taxon>Eukaryota</taxon>
        <taxon>Metazoa</taxon>
        <taxon>Spiralia</taxon>
        <taxon>Gnathifera</taxon>
        <taxon>Rotifera</taxon>
        <taxon>Eurotatoria</taxon>
        <taxon>Bdelloidea</taxon>
        <taxon>Adinetida</taxon>
        <taxon>Adinetidae</taxon>
        <taxon>Adineta</taxon>
    </lineage>
</organism>
<evidence type="ECO:0000313" key="3">
    <source>
        <dbReference type="EMBL" id="CAF1631712.1"/>
    </source>
</evidence>